<dbReference type="Pfam" id="PF01381">
    <property type="entry name" value="HTH_3"/>
    <property type="match status" value="1"/>
</dbReference>
<dbReference type="RefSeq" id="WP_106740831.1">
    <property type="nucleotide sequence ID" value="NZ_PXYY01000015.1"/>
</dbReference>
<feature type="domain" description="HTH cro/C1-type" evidence="2">
    <location>
        <begin position="10"/>
        <end position="64"/>
    </location>
</feature>
<dbReference type="InterPro" id="IPR010982">
    <property type="entry name" value="Lambda_DNA-bd_dom_sf"/>
</dbReference>
<proteinExistence type="predicted"/>
<sequence length="192" mass="21533">MSDLNLANTVKTLRQKNGLTLKELSQRSGISTATLSKIEHGRLSPTYEKIAALAKGLAIEVGELFRADPVMPMLGRRSVTRKGCGVIHHTKQYLYELLNADLEHKRFTPMVATLKAHERTEFSKLHSHDSEEFFYVLSGKVMLITEFYTPLELSPGDSCYFDSTMGHACLSAGDEEARILWISYTFTGKQSD</sequence>
<dbReference type="EMBL" id="PXYY01000015">
    <property type="protein sequence ID" value="PSJ80806.1"/>
    <property type="molecule type" value="Genomic_DNA"/>
</dbReference>
<gene>
    <name evidence="3" type="ORF">C7N83_04075</name>
</gene>
<dbReference type="PANTHER" id="PTHR46797:SF20">
    <property type="entry name" value="BLR4304 PROTEIN"/>
    <property type="match status" value="1"/>
</dbReference>
<evidence type="ECO:0000313" key="3">
    <source>
        <dbReference type="EMBL" id="PSJ80806.1"/>
    </source>
</evidence>
<dbReference type="InterPro" id="IPR001387">
    <property type="entry name" value="Cro/C1-type_HTH"/>
</dbReference>
<dbReference type="PROSITE" id="PS50943">
    <property type="entry name" value="HTH_CROC1"/>
    <property type="match status" value="1"/>
</dbReference>
<dbReference type="CDD" id="cd02209">
    <property type="entry name" value="cupin_XRE_C"/>
    <property type="match status" value="1"/>
</dbReference>
<dbReference type="GO" id="GO:0003677">
    <property type="term" value="F:DNA binding"/>
    <property type="evidence" value="ECO:0007669"/>
    <property type="project" value="UniProtKB-KW"/>
</dbReference>
<keyword evidence="4" id="KW-1185">Reference proteome</keyword>
<dbReference type="Pfam" id="PF07883">
    <property type="entry name" value="Cupin_2"/>
    <property type="match status" value="1"/>
</dbReference>
<dbReference type="OrthoDB" id="9805356at2"/>
<name>A0A2P7U1F4_9NEIS</name>
<dbReference type="Proteomes" id="UP000241868">
    <property type="component" value="Unassembled WGS sequence"/>
</dbReference>
<dbReference type="GO" id="GO:0005829">
    <property type="term" value="C:cytosol"/>
    <property type="evidence" value="ECO:0007669"/>
    <property type="project" value="TreeGrafter"/>
</dbReference>
<dbReference type="CDD" id="cd00093">
    <property type="entry name" value="HTH_XRE"/>
    <property type="match status" value="1"/>
</dbReference>
<dbReference type="SUPFAM" id="SSF51182">
    <property type="entry name" value="RmlC-like cupins"/>
    <property type="match status" value="1"/>
</dbReference>
<keyword evidence="1" id="KW-0238">DNA-binding</keyword>
<evidence type="ECO:0000256" key="1">
    <source>
        <dbReference type="ARBA" id="ARBA00023125"/>
    </source>
</evidence>
<dbReference type="SMART" id="SM00530">
    <property type="entry name" value="HTH_XRE"/>
    <property type="match status" value="1"/>
</dbReference>
<evidence type="ECO:0000313" key="4">
    <source>
        <dbReference type="Proteomes" id="UP000241868"/>
    </source>
</evidence>
<dbReference type="AlphaFoldDB" id="A0A2P7U1F4"/>
<reference evidence="3 4" key="1">
    <citation type="submission" date="2018-03" db="EMBL/GenBank/DDBJ databases">
        <title>Neisseria weixii sp. nov., isolated from the intestinal contents of Tibetan Plateau pika (Ochotona curzoniae) in Yushu, Qinghai Province, China.</title>
        <authorList>
            <person name="Gui Z."/>
        </authorList>
    </citation>
    <scope>NUCLEOTIDE SEQUENCE [LARGE SCALE GENOMIC DNA]</scope>
    <source>
        <strain evidence="3 4">ATCC 51483</strain>
    </source>
</reference>
<dbReference type="PANTHER" id="PTHR46797">
    <property type="entry name" value="HTH-TYPE TRANSCRIPTIONAL REGULATOR"/>
    <property type="match status" value="1"/>
</dbReference>
<dbReference type="SUPFAM" id="SSF47413">
    <property type="entry name" value="lambda repressor-like DNA-binding domains"/>
    <property type="match status" value="1"/>
</dbReference>
<dbReference type="InterPro" id="IPR050807">
    <property type="entry name" value="TransReg_Diox_bact_type"/>
</dbReference>
<dbReference type="Gene3D" id="2.60.120.10">
    <property type="entry name" value="Jelly Rolls"/>
    <property type="match status" value="1"/>
</dbReference>
<dbReference type="Gene3D" id="1.10.260.40">
    <property type="entry name" value="lambda repressor-like DNA-binding domains"/>
    <property type="match status" value="1"/>
</dbReference>
<accession>A0A2P7U1F4</accession>
<protein>
    <submittedName>
        <fullName evidence="3">XRE family transcriptional regulator</fullName>
    </submittedName>
</protein>
<dbReference type="InterPro" id="IPR011051">
    <property type="entry name" value="RmlC_Cupin_sf"/>
</dbReference>
<dbReference type="InterPro" id="IPR013096">
    <property type="entry name" value="Cupin_2"/>
</dbReference>
<dbReference type="InterPro" id="IPR014710">
    <property type="entry name" value="RmlC-like_jellyroll"/>
</dbReference>
<evidence type="ECO:0000259" key="2">
    <source>
        <dbReference type="PROSITE" id="PS50943"/>
    </source>
</evidence>
<comment type="caution">
    <text evidence="3">The sequence shown here is derived from an EMBL/GenBank/DDBJ whole genome shotgun (WGS) entry which is preliminary data.</text>
</comment>
<organism evidence="3 4">
    <name type="scientific">Neisseria iguanae</name>
    <dbReference type="NCBI Taxonomy" id="90242"/>
    <lineage>
        <taxon>Bacteria</taxon>
        <taxon>Pseudomonadati</taxon>
        <taxon>Pseudomonadota</taxon>
        <taxon>Betaproteobacteria</taxon>
        <taxon>Neisseriales</taxon>
        <taxon>Neisseriaceae</taxon>
        <taxon>Neisseria</taxon>
    </lineage>
</organism>
<dbReference type="GO" id="GO:0003700">
    <property type="term" value="F:DNA-binding transcription factor activity"/>
    <property type="evidence" value="ECO:0007669"/>
    <property type="project" value="TreeGrafter"/>
</dbReference>